<evidence type="ECO:0000313" key="2">
    <source>
        <dbReference type="EMBL" id="RKQ62997.1"/>
    </source>
</evidence>
<sequence length="116" mass="12308">MSMLILGLVALIGLVFSVAVVVFYLGCLGATMAAFNHGRIVWGSLTFFIPPLSFLFALRHRAEADWSFGFIWKGGLVVLLIVGGVWLGMQLLPEHAAQGASAMGKLLPLPAGPVAQ</sequence>
<feature type="transmembrane region" description="Helical" evidence="1">
    <location>
        <begin position="70"/>
        <end position="89"/>
    </location>
</feature>
<keyword evidence="1" id="KW-0812">Transmembrane</keyword>
<reference evidence="2 3" key="1">
    <citation type="submission" date="2018-10" db="EMBL/GenBank/DDBJ databases">
        <title>Genomic Encyclopedia of Type Strains, Phase IV (KMG-IV): sequencing the most valuable type-strain genomes for metagenomic binning, comparative biology and taxonomic classification.</title>
        <authorList>
            <person name="Goeker M."/>
        </authorList>
    </citation>
    <scope>NUCLEOTIDE SEQUENCE [LARGE SCALE GENOMIC DNA]</scope>
    <source>
        <strain evidence="2 3">DSM 3303</strain>
    </source>
</reference>
<comment type="caution">
    <text evidence="2">The sequence shown here is derived from an EMBL/GenBank/DDBJ whole genome shotgun (WGS) entry which is preliminary data.</text>
</comment>
<gene>
    <name evidence="2" type="ORF">C8E02_0007</name>
</gene>
<feature type="transmembrane region" description="Helical" evidence="1">
    <location>
        <begin position="39"/>
        <end position="58"/>
    </location>
</feature>
<dbReference type="EMBL" id="RBID01000001">
    <property type="protein sequence ID" value="RKQ62997.1"/>
    <property type="molecule type" value="Genomic_DNA"/>
</dbReference>
<dbReference type="RefSeq" id="WP_047967846.1">
    <property type="nucleotide sequence ID" value="NZ_RBID01000001.1"/>
</dbReference>
<evidence type="ECO:0000256" key="1">
    <source>
        <dbReference type="SAM" id="Phobius"/>
    </source>
</evidence>
<keyword evidence="1" id="KW-1133">Transmembrane helix</keyword>
<evidence type="ECO:0000313" key="3">
    <source>
        <dbReference type="Proteomes" id="UP000279384"/>
    </source>
</evidence>
<protein>
    <submittedName>
        <fullName evidence="2">Uncharacterized protein</fullName>
    </submittedName>
</protein>
<name>A0A495BMX0_VOGIN</name>
<dbReference type="Proteomes" id="UP000279384">
    <property type="component" value="Unassembled WGS sequence"/>
</dbReference>
<accession>A0A495BMX0</accession>
<proteinExistence type="predicted"/>
<dbReference type="AlphaFoldDB" id="A0A495BMX0"/>
<organism evidence="2 3">
    <name type="scientific">Vogesella indigofera</name>
    <name type="common">Pseudomonas indigofera</name>
    <dbReference type="NCBI Taxonomy" id="45465"/>
    <lineage>
        <taxon>Bacteria</taxon>
        <taxon>Pseudomonadati</taxon>
        <taxon>Pseudomonadota</taxon>
        <taxon>Betaproteobacteria</taxon>
        <taxon>Neisseriales</taxon>
        <taxon>Chromobacteriaceae</taxon>
        <taxon>Vogesella</taxon>
    </lineage>
</organism>
<keyword evidence="1" id="KW-0472">Membrane</keyword>